<dbReference type="EMBL" id="CASHSV030000615">
    <property type="protein sequence ID" value="CAJ2671925.1"/>
    <property type="molecule type" value="Genomic_DNA"/>
</dbReference>
<organism evidence="1 2">
    <name type="scientific">Trifolium pratense</name>
    <name type="common">Red clover</name>
    <dbReference type="NCBI Taxonomy" id="57577"/>
    <lineage>
        <taxon>Eukaryota</taxon>
        <taxon>Viridiplantae</taxon>
        <taxon>Streptophyta</taxon>
        <taxon>Embryophyta</taxon>
        <taxon>Tracheophyta</taxon>
        <taxon>Spermatophyta</taxon>
        <taxon>Magnoliopsida</taxon>
        <taxon>eudicotyledons</taxon>
        <taxon>Gunneridae</taxon>
        <taxon>Pentapetalae</taxon>
        <taxon>rosids</taxon>
        <taxon>fabids</taxon>
        <taxon>Fabales</taxon>
        <taxon>Fabaceae</taxon>
        <taxon>Papilionoideae</taxon>
        <taxon>50 kb inversion clade</taxon>
        <taxon>NPAAA clade</taxon>
        <taxon>Hologalegina</taxon>
        <taxon>IRL clade</taxon>
        <taxon>Trifolieae</taxon>
        <taxon>Trifolium</taxon>
    </lineage>
</organism>
<sequence length="373" mass="41779">MWLLASCTPIVGLSSGSFIQGGAFFECVLLLLSNPGHRTHKWVSISAQTNRARFVPFASNFKGWKDAYFRVRHGENGRQLMYDADDNPLFPFYWTSDPRLVKAIDLDALSPSEWYFVQFLESFNLIPFRDIQKVEDDDVTLKSILRKMSQVTNSHWKAHLATARRLRSGNNQPNTFVDLPVVGALVASNSIIGDPSSVKRGRDDSEPNVEGSSQVEVVNAGAKSPKAKRTKKEKTIPQIGGQTGKHPPSGVDRRFSIPANAAHIPANAAHIPLSPSVDVAEFIDQHYCFHREDEKLRNMGLEEASRCEELNDASKKLKEAEDSARIFEEDLRKVQTFLKEDKARRDQLKTDLNGEIANLKEKLKAESDCAAED</sequence>
<name>A0ACB0LQT1_TRIPR</name>
<evidence type="ECO:0000313" key="2">
    <source>
        <dbReference type="Proteomes" id="UP001177021"/>
    </source>
</evidence>
<protein>
    <submittedName>
        <fullName evidence="1">Uncharacterized protein</fullName>
    </submittedName>
</protein>
<dbReference type="Proteomes" id="UP001177021">
    <property type="component" value="Unassembled WGS sequence"/>
</dbReference>
<gene>
    <name evidence="1" type="ORF">MILVUS5_LOCUS35654</name>
</gene>
<keyword evidence="2" id="KW-1185">Reference proteome</keyword>
<reference evidence="1" key="1">
    <citation type="submission" date="2023-10" db="EMBL/GenBank/DDBJ databases">
        <authorList>
            <person name="Rodriguez Cubillos JULIANA M."/>
            <person name="De Vega J."/>
        </authorList>
    </citation>
    <scope>NUCLEOTIDE SEQUENCE</scope>
</reference>
<accession>A0ACB0LQT1</accession>
<comment type="caution">
    <text evidence="1">The sequence shown here is derived from an EMBL/GenBank/DDBJ whole genome shotgun (WGS) entry which is preliminary data.</text>
</comment>
<evidence type="ECO:0000313" key="1">
    <source>
        <dbReference type="EMBL" id="CAJ2671925.1"/>
    </source>
</evidence>
<proteinExistence type="predicted"/>